<keyword evidence="1" id="KW-0472">Membrane</keyword>
<dbReference type="Proteomes" id="UP000235145">
    <property type="component" value="Unassembled WGS sequence"/>
</dbReference>
<keyword evidence="3" id="KW-1185">Reference proteome</keyword>
<evidence type="ECO:0008006" key="4">
    <source>
        <dbReference type="Google" id="ProtNLM"/>
    </source>
</evidence>
<keyword evidence="1" id="KW-0812">Transmembrane</keyword>
<feature type="transmembrane region" description="Helical" evidence="1">
    <location>
        <begin position="12"/>
        <end position="31"/>
    </location>
</feature>
<name>A0A9R1X5W2_LACSA</name>
<gene>
    <name evidence="2" type="ORF">LSAT_V11C600327140</name>
</gene>
<evidence type="ECO:0000313" key="2">
    <source>
        <dbReference type="EMBL" id="KAJ0198904.1"/>
    </source>
</evidence>
<evidence type="ECO:0000313" key="3">
    <source>
        <dbReference type="Proteomes" id="UP000235145"/>
    </source>
</evidence>
<sequence>MRWFPPTTRYVSFYVPHVVEILAISLCYFTCKGFINKGSTRAWWQKPVNNMIVLVLNSYVDIDDDVDDVGIEYGVDDVGVEVVVVDVGVLMWSMRLGS</sequence>
<reference evidence="2 3" key="1">
    <citation type="journal article" date="2017" name="Nat. Commun.">
        <title>Genome assembly with in vitro proximity ligation data and whole-genome triplication in lettuce.</title>
        <authorList>
            <person name="Reyes-Chin-Wo S."/>
            <person name="Wang Z."/>
            <person name="Yang X."/>
            <person name="Kozik A."/>
            <person name="Arikit S."/>
            <person name="Song C."/>
            <person name="Xia L."/>
            <person name="Froenicke L."/>
            <person name="Lavelle D.O."/>
            <person name="Truco M.J."/>
            <person name="Xia R."/>
            <person name="Zhu S."/>
            <person name="Xu C."/>
            <person name="Xu H."/>
            <person name="Xu X."/>
            <person name="Cox K."/>
            <person name="Korf I."/>
            <person name="Meyers B.C."/>
            <person name="Michelmore R.W."/>
        </authorList>
    </citation>
    <scope>NUCLEOTIDE SEQUENCE [LARGE SCALE GENOMIC DNA]</scope>
    <source>
        <strain evidence="3">cv. Salinas</strain>
        <tissue evidence="2">Seedlings</tissue>
    </source>
</reference>
<organism evidence="2 3">
    <name type="scientific">Lactuca sativa</name>
    <name type="common">Garden lettuce</name>
    <dbReference type="NCBI Taxonomy" id="4236"/>
    <lineage>
        <taxon>Eukaryota</taxon>
        <taxon>Viridiplantae</taxon>
        <taxon>Streptophyta</taxon>
        <taxon>Embryophyta</taxon>
        <taxon>Tracheophyta</taxon>
        <taxon>Spermatophyta</taxon>
        <taxon>Magnoliopsida</taxon>
        <taxon>eudicotyledons</taxon>
        <taxon>Gunneridae</taxon>
        <taxon>Pentapetalae</taxon>
        <taxon>asterids</taxon>
        <taxon>campanulids</taxon>
        <taxon>Asterales</taxon>
        <taxon>Asteraceae</taxon>
        <taxon>Cichorioideae</taxon>
        <taxon>Cichorieae</taxon>
        <taxon>Lactucinae</taxon>
        <taxon>Lactuca</taxon>
    </lineage>
</organism>
<evidence type="ECO:0000256" key="1">
    <source>
        <dbReference type="SAM" id="Phobius"/>
    </source>
</evidence>
<dbReference type="EMBL" id="NBSK02000006">
    <property type="protein sequence ID" value="KAJ0198904.1"/>
    <property type="molecule type" value="Genomic_DNA"/>
</dbReference>
<accession>A0A9R1X5W2</accession>
<dbReference type="AlphaFoldDB" id="A0A9R1X5W2"/>
<comment type="caution">
    <text evidence="2">The sequence shown here is derived from an EMBL/GenBank/DDBJ whole genome shotgun (WGS) entry which is preliminary data.</text>
</comment>
<protein>
    <recommendedName>
        <fullName evidence="4">Transmembrane protein</fullName>
    </recommendedName>
</protein>
<keyword evidence="1" id="KW-1133">Transmembrane helix</keyword>
<proteinExistence type="predicted"/>